<keyword evidence="3 4" id="KW-0456">Lyase</keyword>
<dbReference type="PANTHER" id="PTHR12599:SF0">
    <property type="entry name" value="PTERIN-4-ALPHA-CARBINOLAMINE DEHYDRATASE"/>
    <property type="match status" value="1"/>
</dbReference>
<dbReference type="PANTHER" id="PTHR12599">
    <property type="entry name" value="PTERIN-4-ALPHA-CARBINOLAMINE DEHYDRATASE"/>
    <property type="match status" value="1"/>
</dbReference>
<evidence type="ECO:0000256" key="2">
    <source>
        <dbReference type="ARBA" id="ARBA00006472"/>
    </source>
</evidence>
<dbReference type="SUPFAM" id="SSF55248">
    <property type="entry name" value="PCD-like"/>
    <property type="match status" value="1"/>
</dbReference>
<dbReference type="NCBIfam" id="NF002018">
    <property type="entry name" value="PRK00823.1-3"/>
    <property type="match status" value="1"/>
</dbReference>
<comment type="catalytic activity">
    <reaction evidence="1 4">
        <text>(4aS,6R)-4a-hydroxy-L-erythro-5,6,7,8-tetrahydrobiopterin = (6R)-L-erythro-6,7-dihydrobiopterin + H2O</text>
        <dbReference type="Rhea" id="RHEA:11920"/>
        <dbReference type="ChEBI" id="CHEBI:15377"/>
        <dbReference type="ChEBI" id="CHEBI:15642"/>
        <dbReference type="ChEBI" id="CHEBI:43120"/>
        <dbReference type="EC" id="4.2.1.96"/>
    </reaction>
</comment>
<dbReference type="GO" id="GO:0008124">
    <property type="term" value="F:4-alpha-hydroxytetrahydrobiopterin dehydratase activity"/>
    <property type="evidence" value="ECO:0007669"/>
    <property type="project" value="UniProtKB-UniRule"/>
</dbReference>
<dbReference type="Pfam" id="PF01329">
    <property type="entry name" value="Pterin_4a"/>
    <property type="match status" value="1"/>
</dbReference>
<dbReference type="Proteomes" id="UP000321085">
    <property type="component" value="Unassembled WGS sequence"/>
</dbReference>
<dbReference type="InterPro" id="IPR001533">
    <property type="entry name" value="Pterin_deHydtase"/>
</dbReference>
<protein>
    <recommendedName>
        <fullName evidence="4">Putative pterin-4-alpha-carbinolamine dehydratase</fullName>
        <shortName evidence="4">PHS</shortName>
        <ecNumber evidence="4">4.2.1.96</ecNumber>
    </recommendedName>
    <alternativeName>
        <fullName evidence="4">4-alpha-hydroxy-tetrahydropterin dehydratase</fullName>
    </alternativeName>
    <alternativeName>
        <fullName evidence="4">Pterin carbinolamine dehydratase</fullName>
        <shortName evidence="4">PCD</shortName>
    </alternativeName>
</protein>
<dbReference type="InterPro" id="IPR036428">
    <property type="entry name" value="PCD_sf"/>
</dbReference>
<sequence length="101" mass="11555">MKTLSPSERAEILPSLDGWSLVEDRDAIRKRFVFEDFNAAFGWMTRVALAAETMNHHPEWSNVYRSVDVTLSSHDARGLTRRDVELAQRMDQFASGITRDA</sequence>
<gene>
    <name evidence="5" type="ORF">MAE02_38890</name>
</gene>
<dbReference type="Gene3D" id="3.30.1360.20">
    <property type="entry name" value="Transcriptional coactivator/pterin dehydratase"/>
    <property type="match status" value="1"/>
</dbReference>
<dbReference type="EC" id="4.2.1.96" evidence="4"/>
<proteinExistence type="inferred from homology"/>
<evidence type="ECO:0000313" key="6">
    <source>
        <dbReference type="Proteomes" id="UP000321085"/>
    </source>
</evidence>
<keyword evidence="6" id="KW-1185">Reference proteome</keyword>
<comment type="similarity">
    <text evidence="2 4">Belongs to the pterin-4-alpha-carbinolamine dehydratase family.</text>
</comment>
<dbReference type="AlphaFoldDB" id="A0A512BW70"/>
<evidence type="ECO:0000256" key="3">
    <source>
        <dbReference type="ARBA" id="ARBA00023239"/>
    </source>
</evidence>
<name>A0A512BW70_9HYPH</name>
<accession>A0A512BW70</accession>
<dbReference type="EMBL" id="BJYU01000058">
    <property type="protein sequence ID" value="GEO16193.1"/>
    <property type="molecule type" value="Genomic_DNA"/>
</dbReference>
<comment type="caution">
    <text evidence="5">The sequence shown here is derived from an EMBL/GenBank/DDBJ whole genome shotgun (WGS) entry which is preliminary data.</text>
</comment>
<dbReference type="GO" id="GO:0006729">
    <property type="term" value="P:tetrahydrobiopterin biosynthetic process"/>
    <property type="evidence" value="ECO:0007669"/>
    <property type="project" value="InterPro"/>
</dbReference>
<evidence type="ECO:0000256" key="4">
    <source>
        <dbReference type="HAMAP-Rule" id="MF_00434"/>
    </source>
</evidence>
<dbReference type="HAMAP" id="MF_00434">
    <property type="entry name" value="Pterin_4_alpha"/>
    <property type="match status" value="1"/>
</dbReference>
<reference evidence="5 6" key="1">
    <citation type="submission" date="2019-07" db="EMBL/GenBank/DDBJ databases">
        <title>Whole genome shotgun sequence of Microvirga aerophila NBRC 106136.</title>
        <authorList>
            <person name="Hosoyama A."/>
            <person name="Uohara A."/>
            <person name="Ohji S."/>
            <person name="Ichikawa N."/>
        </authorList>
    </citation>
    <scope>NUCLEOTIDE SEQUENCE [LARGE SCALE GENOMIC DNA]</scope>
    <source>
        <strain evidence="5 6">NBRC 106136</strain>
    </source>
</reference>
<dbReference type="NCBIfam" id="NF002020">
    <property type="entry name" value="PRK00823.1-5"/>
    <property type="match status" value="1"/>
</dbReference>
<dbReference type="CDD" id="cd00914">
    <property type="entry name" value="PCD_DCoH_subfamily_b"/>
    <property type="match status" value="1"/>
</dbReference>
<evidence type="ECO:0000256" key="1">
    <source>
        <dbReference type="ARBA" id="ARBA00001554"/>
    </source>
</evidence>
<evidence type="ECO:0000313" key="5">
    <source>
        <dbReference type="EMBL" id="GEO16193.1"/>
    </source>
</evidence>
<organism evidence="5 6">
    <name type="scientific">Microvirga aerophila</name>
    <dbReference type="NCBI Taxonomy" id="670291"/>
    <lineage>
        <taxon>Bacteria</taxon>
        <taxon>Pseudomonadati</taxon>
        <taxon>Pseudomonadota</taxon>
        <taxon>Alphaproteobacteria</taxon>
        <taxon>Hyphomicrobiales</taxon>
        <taxon>Methylobacteriaceae</taxon>
        <taxon>Microvirga</taxon>
    </lineage>
</organism>